<dbReference type="SMART" id="SM00349">
    <property type="entry name" value="KRAB"/>
    <property type="match status" value="1"/>
</dbReference>
<keyword evidence="10" id="KW-0539">Nucleus</keyword>
<dbReference type="Gene3D" id="3.30.160.60">
    <property type="entry name" value="Classic Zinc Finger"/>
    <property type="match status" value="15"/>
</dbReference>
<keyword evidence="6" id="KW-0862">Zinc</keyword>
<dbReference type="Pfam" id="PF01352">
    <property type="entry name" value="KRAB"/>
    <property type="match status" value="1"/>
</dbReference>
<keyword evidence="5 11" id="KW-0863">Zinc-finger</keyword>
<reference evidence="15 16" key="1">
    <citation type="submission" date="2019-06" db="EMBL/GenBank/DDBJ databases">
        <title>Discovery of a novel chromosome fission-fusion reversal in muntjac.</title>
        <authorList>
            <person name="Mudd A.B."/>
            <person name="Bredeson J.V."/>
            <person name="Baum R."/>
            <person name="Hockemeyer D."/>
            <person name="Rokhsar D.S."/>
        </authorList>
    </citation>
    <scope>NUCLEOTIDE SEQUENCE [LARGE SCALE GENOMIC DNA]</scope>
    <source>
        <strain evidence="15">UCam_UCB_Mr</strain>
        <tissue evidence="15">Fibroblast cell line</tissue>
    </source>
</reference>
<dbReference type="EMBL" id="VCEB01000014">
    <property type="protein sequence ID" value="KAB0370048.1"/>
    <property type="molecule type" value="Genomic_DNA"/>
</dbReference>
<dbReference type="InterPro" id="IPR001909">
    <property type="entry name" value="KRAB"/>
</dbReference>
<evidence type="ECO:0000256" key="4">
    <source>
        <dbReference type="ARBA" id="ARBA00022737"/>
    </source>
</evidence>
<evidence type="ECO:0000256" key="7">
    <source>
        <dbReference type="ARBA" id="ARBA00023015"/>
    </source>
</evidence>
<feature type="domain" description="C2H2-type" evidence="13">
    <location>
        <begin position="578"/>
        <end position="605"/>
    </location>
</feature>
<evidence type="ECO:0000313" key="16">
    <source>
        <dbReference type="Proteomes" id="UP000326062"/>
    </source>
</evidence>
<dbReference type="CDD" id="cd07765">
    <property type="entry name" value="KRAB_A-box"/>
    <property type="match status" value="1"/>
</dbReference>
<evidence type="ECO:0000256" key="2">
    <source>
        <dbReference type="ARBA" id="ARBA00006991"/>
    </source>
</evidence>
<keyword evidence="4" id="KW-0677">Repeat</keyword>
<feature type="domain" description="C2H2-type" evidence="13">
    <location>
        <begin position="340"/>
        <end position="367"/>
    </location>
</feature>
<dbReference type="SUPFAM" id="SSF57667">
    <property type="entry name" value="beta-beta-alpha zinc fingers"/>
    <property type="match status" value="10"/>
</dbReference>
<dbReference type="GO" id="GO:0000981">
    <property type="term" value="F:DNA-binding transcription factor activity, RNA polymerase II-specific"/>
    <property type="evidence" value="ECO:0007669"/>
    <property type="project" value="TreeGrafter"/>
</dbReference>
<feature type="domain" description="C2H2-type" evidence="13">
    <location>
        <begin position="631"/>
        <end position="664"/>
    </location>
</feature>
<evidence type="ECO:0000256" key="9">
    <source>
        <dbReference type="ARBA" id="ARBA00023163"/>
    </source>
</evidence>
<protein>
    <recommendedName>
        <fullName evidence="17">Zinc finger protein 268</fullName>
    </recommendedName>
</protein>
<feature type="domain" description="C2H2-type" evidence="13">
    <location>
        <begin position="466"/>
        <end position="493"/>
    </location>
</feature>
<organism evidence="15 16">
    <name type="scientific">Muntiacus reevesi</name>
    <name type="common">Reeves' muntjac</name>
    <name type="synonym">Cervus reevesi</name>
    <dbReference type="NCBI Taxonomy" id="9886"/>
    <lineage>
        <taxon>Eukaryota</taxon>
        <taxon>Metazoa</taxon>
        <taxon>Chordata</taxon>
        <taxon>Craniata</taxon>
        <taxon>Vertebrata</taxon>
        <taxon>Euteleostomi</taxon>
        <taxon>Mammalia</taxon>
        <taxon>Eutheria</taxon>
        <taxon>Laurasiatheria</taxon>
        <taxon>Artiodactyla</taxon>
        <taxon>Ruminantia</taxon>
        <taxon>Pecora</taxon>
        <taxon>Cervidae</taxon>
        <taxon>Muntiacinae</taxon>
        <taxon>Muntiacus</taxon>
    </lineage>
</organism>
<dbReference type="GO" id="GO:0000977">
    <property type="term" value="F:RNA polymerase II transcription regulatory region sequence-specific DNA binding"/>
    <property type="evidence" value="ECO:0007669"/>
    <property type="project" value="TreeGrafter"/>
</dbReference>
<keyword evidence="3" id="KW-0479">Metal-binding</keyword>
<evidence type="ECO:0008006" key="17">
    <source>
        <dbReference type="Google" id="ProtNLM"/>
    </source>
</evidence>
<dbReference type="Proteomes" id="UP000326062">
    <property type="component" value="Chromosome 20"/>
</dbReference>
<name>A0A5N3XA77_MUNRE</name>
<dbReference type="InterPro" id="IPR036051">
    <property type="entry name" value="KRAB_dom_sf"/>
</dbReference>
<evidence type="ECO:0000256" key="3">
    <source>
        <dbReference type="ARBA" id="ARBA00022723"/>
    </source>
</evidence>
<feature type="domain" description="C2H2-type" evidence="13">
    <location>
        <begin position="550"/>
        <end position="577"/>
    </location>
</feature>
<feature type="compositionally biased region" description="Polar residues" evidence="12">
    <location>
        <begin position="1"/>
        <end position="29"/>
    </location>
</feature>
<dbReference type="FunFam" id="3.30.160.60:FF:000176">
    <property type="entry name" value="zinc finger protein 70"/>
    <property type="match status" value="1"/>
</dbReference>
<dbReference type="FunFam" id="3.30.160.60:FF:002343">
    <property type="entry name" value="Zinc finger protein 33A"/>
    <property type="match status" value="3"/>
</dbReference>
<dbReference type="FunFam" id="3.30.160.60:FF:001498">
    <property type="entry name" value="Zinc finger protein 404"/>
    <property type="match status" value="1"/>
</dbReference>
<feature type="domain" description="C2H2-type" evidence="13">
    <location>
        <begin position="422"/>
        <end position="465"/>
    </location>
</feature>
<feature type="domain" description="C2H2-type" evidence="13">
    <location>
        <begin position="608"/>
        <end position="630"/>
    </location>
</feature>
<comment type="subcellular location">
    <subcellularLocation>
        <location evidence="1">Nucleus</location>
    </subcellularLocation>
</comment>
<gene>
    <name evidence="15" type="ORF">FD755_018010</name>
</gene>
<evidence type="ECO:0000256" key="11">
    <source>
        <dbReference type="PROSITE-ProRule" id="PRU00042"/>
    </source>
</evidence>
<feature type="domain" description="KRAB" evidence="14">
    <location>
        <begin position="70"/>
        <end position="141"/>
    </location>
</feature>
<dbReference type="SMART" id="SM00355">
    <property type="entry name" value="ZnF_C2H2"/>
    <property type="match status" value="12"/>
</dbReference>
<feature type="domain" description="C2H2-type" evidence="13">
    <location>
        <begin position="706"/>
        <end position="733"/>
    </location>
</feature>
<proteinExistence type="inferred from homology"/>
<sequence>MPPLQEQDSSCNASRKPQGEESTLGQGTPDQRPLPGGPRQRPRRPGTAQVLECLLISQRQPKVKKSWGPLSFMDVFVDFTWEEWQLLVPAQKCLCRSVMLENYSNLVSLGYRHTKPSIIFQLEQEELRMMQILSQGHPGKLRQKTVPVLHLENYFLSEDYISSRQRLHKCVTNGKNLKYNIDFSSNHAGKNPNGLRVQRESPFHSKHEQAIIGIKHCGSIEPGKTANRKLYSRGKAFSSKSYLGVPEETHAEEKPYKGDGYGKDLSSKSYLIAHQRTHTVEKLHEYSDCQETFSFNSQLVIYIREFTHGRIPACCECRKVFSRVDQLVSHQITHSGQKPCKCCAFEKTFDLKSQLFIHQSIHTGEKPYEGIDCQKAFNTVLIHGTSENPHGGETYGCCECGRFSSESQLIVRQRAHSGVKPNGCNQCGKAFSLKSQLISHERVTGRKARGLQTEEIGCNHTGVNPYGCSECGKAFRMKSYLVLHQRTHTGEKHHEWCECGRAFSLNSQLVIHQRIHTGEKPYECSDCGKTFCLNSQLVIYQRIHTGEKTHECSECWKAFKTKSNLIIRWKTHTREKPYSCNERGKAFSWNYHLISHHKTHTGEKPYGCSHSFNTKSNLIVHHKTHTGEKPYGCTVCGKSFTFKESFSFNSQLVVCQRIHTGENLYVWNECEKAFNREDQLISHQNASCCSLKSPGWSGTHTGEKSYGCNECVKTFSSKSNFIINMRTHSGKKPYECHKCEKAFIWKSLLIVHDQCEKIFQCKILAPCISEDGNKRECGKTFSQKSILNAHQRTHTREKPYKYNEWGKAFCWITVHCTSENSCR</sequence>
<feature type="domain" description="C2H2-type" evidence="13">
    <location>
        <begin position="665"/>
        <end position="705"/>
    </location>
</feature>
<feature type="domain" description="C2H2-type" evidence="13">
    <location>
        <begin position="498"/>
        <end position="521"/>
    </location>
</feature>
<dbReference type="AlphaFoldDB" id="A0A5N3XA77"/>
<dbReference type="SUPFAM" id="SSF109640">
    <property type="entry name" value="KRAB domain (Kruppel-associated box)"/>
    <property type="match status" value="1"/>
</dbReference>
<feature type="domain" description="C2H2-type" evidence="13">
    <location>
        <begin position="312"/>
        <end position="339"/>
    </location>
</feature>
<dbReference type="GO" id="GO:0008270">
    <property type="term" value="F:zinc ion binding"/>
    <property type="evidence" value="ECO:0007669"/>
    <property type="project" value="UniProtKB-KW"/>
</dbReference>
<dbReference type="FunFam" id="3.30.160.60:FF:000128">
    <property type="entry name" value="zinc finger protein 268 isoform X1"/>
    <property type="match status" value="1"/>
</dbReference>
<evidence type="ECO:0000256" key="8">
    <source>
        <dbReference type="ARBA" id="ARBA00023125"/>
    </source>
</evidence>
<keyword evidence="8" id="KW-0238">DNA-binding</keyword>
<dbReference type="GO" id="GO:0005634">
    <property type="term" value="C:nucleus"/>
    <property type="evidence" value="ECO:0007669"/>
    <property type="project" value="UniProtKB-SubCell"/>
</dbReference>
<dbReference type="PANTHER" id="PTHR24381:SF455">
    <property type="entry name" value="RB-ASSOCIATED KRAB ZINC FINGER PROTEIN-RELATED"/>
    <property type="match status" value="1"/>
</dbReference>
<dbReference type="Gene3D" id="6.10.140.140">
    <property type="match status" value="1"/>
</dbReference>
<dbReference type="FunFam" id="3.30.160.60:FF:000384">
    <property type="entry name" value="Zinc finger protein 550"/>
    <property type="match status" value="1"/>
</dbReference>
<evidence type="ECO:0000313" key="15">
    <source>
        <dbReference type="EMBL" id="KAB0370048.1"/>
    </source>
</evidence>
<keyword evidence="16" id="KW-1185">Reference proteome</keyword>
<evidence type="ECO:0000256" key="1">
    <source>
        <dbReference type="ARBA" id="ARBA00004123"/>
    </source>
</evidence>
<evidence type="ECO:0000256" key="10">
    <source>
        <dbReference type="ARBA" id="ARBA00023242"/>
    </source>
</evidence>
<dbReference type="PROSITE" id="PS50805">
    <property type="entry name" value="KRAB"/>
    <property type="match status" value="1"/>
</dbReference>
<evidence type="ECO:0000256" key="5">
    <source>
        <dbReference type="ARBA" id="ARBA00022771"/>
    </source>
</evidence>
<evidence type="ECO:0000259" key="13">
    <source>
        <dbReference type="PROSITE" id="PS50157"/>
    </source>
</evidence>
<dbReference type="FunFam" id="3.30.160.60:FF:000003">
    <property type="entry name" value="Zinc finger protein 3 homolog"/>
    <property type="match status" value="1"/>
</dbReference>
<keyword evidence="7" id="KW-0805">Transcription regulation</keyword>
<feature type="domain" description="C2H2-type" evidence="13">
    <location>
        <begin position="522"/>
        <end position="549"/>
    </location>
</feature>
<dbReference type="PROSITE" id="PS50157">
    <property type="entry name" value="ZINC_FINGER_C2H2_2"/>
    <property type="match status" value="14"/>
</dbReference>
<evidence type="ECO:0000256" key="12">
    <source>
        <dbReference type="SAM" id="MobiDB-lite"/>
    </source>
</evidence>
<feature type="domain" description="C2H2-type" evidence="13">
    <location>
        <begin position="395"/>
        <end position="421"/>
    </location>
</feature>
<dbReference type="FunFam" id="3.30.160.60:FF:000638">
    <property type="entry name" value="Zinc finger protein 184"/>
    <property type="match status" value="1"/>
</dbReference>
<evidence type="ECO:0000259" key="14">
    <source>
        <dbReference type="PROSITE" id="PS50805"/>
    </source>
</evidence>
<feature type="domain" description="C2H2-type" evidence="13">
    <location>
        <begin position="759"/>
        <end position="799"/>
    </location>
</feature>
<comment type="caution">
    <text evidence="15">The sequence shown here is derived from an EMBL/GenBank/DDBJ whole genome shotgun (WGS) entry which is preliminary data.</text>
</comment>
<feature type="region of interest" description="Disordered" evidence="12">
    <location>
        <begin position="1"/>
        <end position="45"/>
    </location>
</feature>
<keyword evidence="9" id="KW-0804">Transcription</keyword>
<comment type="similarity">
    <text evidence="2">Belongs to the krueppel C2H2-type zinc-finger protein family.</text>
</comment>
<dbReference type="PROSITE" id="PS00028">
    <property type="entry name" value="ZINC_FINGER_C2H2_1"/>
    <property type="match status" value="2"/>
</dbReference>
<dbReference type="FunFam" id="3.30.160.60:FF:000688">
    <property type="entry name" value="zinc finger protein 197 isoform X1"/>
    <property type="match status" value="2"/>
</dbReference>
<dbReference type="Pfam" id="PF00096">
    <property type="entry name" value="zf-C2H2"/>
    <property type="match status" value="4"/>
</dbReference>
<dbReference type="InterPro" id="IPR013087">
    <property type="entry name" value="Znf_C2H2_type"/>
</dbReference>
<evidence type="ECO:0000256" key="6">
    <source>
        <dbReference type="ARBA" id="ARBA00022833"/>
    </source>
</evidence>
<accession>A0A5N3XA77</accession>
<dbReference type="InterPro" id="IPR036236">
    <property type="entry name" value="Znf_C2H2_sf"/>
</dbReference>
<dbReference type="PANTHER" id="PTHR24381">
    <property type="entry name" value="ZINC FINGER PROTEIN"/>
    <property type="match status" value="1"/>
</dbReference>